<feature type="transmembrane region" description="Helical" evidence="1">
    <location>
        <begin position="60"/>
        <end position="82"/>
    </location>
</feature>
<evidence type="ECO:0000313" key="2">
    <source>
        <dbReference type="EMBL" id="GAA4738817.1"/>
    </source>
</evidence>
<evidence type="ECO:0008006" key="4">
    <source>
        <dbReference type="Google" id="ProtNLM"/>
    </source>
</evidence>
<organism evidence="2 3">
    <name type="scientific">Gordonia alkaliphila</name>
    <dbReference type="NCBI Taxonomy" id="1053547"/>
    <lineage>
        <taxon>Bacteria</taxon>
        <taxon>Bacillati</taxon>
        <taxon>Actinomycetota</taxon>
        <taxon>Actinomycetes</taxon>
        <taxon>Mycobacteriales</taxon>
        <taxon>Gordoniaceae</taxon>
        <taxon>Gordonia</taxon>
    </lineage>
</organism>
<name>A0ABP8YW88_9ACTN</name>
<sequence>MNRTANVVRMQLINRQTFVWVPLLILFASLAITLAIYGIITAAAGQPITEAMYSGGVQAPLWYFAVVGVQALNLGFPFSQALSVSRREFFDGTMLTAGTSALGLAAIYLIGGVIEQATDGWWLGGYFFRLPWIWDQGPWAAGLFYFVAAMLAFIVGVLGATVYKRFGMLWVVLLLIGVAVALVLAALGITLADGWSTVGRTLAGSEALSVALIGAAVAAVLAGLSFLTLRRATP</sequence>
<keyword evidence="1" id="KW-0812">Transmembrane</keyword>
<keyword evidence="1" id="KW-0472">Membrane</keyword>
<keyword evidence="3" id="KW-1185">Reference proteome</keyword>
<feature type="transmembrane region" description="Helical" evidence="1">
    <location>
        <begin position="20"/>
        <end position="40"/>
    </location>
</feature>
<feature type="transmembrane region" description="Helical" evidence="1">
    <location>
        <begin position="139"/>
        <end position="163"/>
    </location>
</feature>
<dbReference type="RefSeq" id="WP_345312163.1">
    <property type="nucleotide sequence ID" value="NZ_BAABIE010000001.1"/>
</dbReference>
<keyword evidence="1" id="KW-1133">Transmembrane helix</keyword>
<evidence type="ECO:0000256" key="1">
    <source>
        <dbReference type="SAM" id="Phobius"/>
    </source>
</evidence>
<dbReference type="Proteomes" id="UP001500822">
    <property type="component" value="Unassembled WGS sequence"/>
</dbReference>
<evidence type="ECO:0000313" key="3">
    <source>
        <dbReference type="Proteomes" id="UP001500822"/>
    </source>
</evidence>
<feature type="transmembrane region" description="Helical" evidence="1">
    <location>
        <begin position="170"/>
        <end position="192"/>
    </location>
</feature>
<accession>A0ABP8YW88</accession>
<reference evidence="3" key="1">
    <citation type="journal article" date="2019" name="Int. J. Syst. Evol. Microbiol.">
        <title>The Global Catalogue of Microorganisms (GCM) 10K type strain sequencing project: providing services to taxonomists for standard genome sequencing and annotation.</title>
        <authorList>
            <consortium name="The Broad Institute Genomics Platform"/>
            <consortium name="The Broad Institute Genome Sequencing Center for Infectious Disease"/>
            <person name="Wu L."/>
            <person name="Ma J."/>
        </authorList>
    </citation>
    <scope>NUCLEOTIDE SEQUENCE [LARGE SCALE GENOMIC DNA]</scope>
    <source>
        <strain evidence="3">JCM 18077</strain>
    </source>
</reference>
<proteinExistence type="predicted"/>
<dbReference type="EMBL" id="BAABIE010000001">
    <property type="protein sequence ID" value="GAA4738817.1"/>
    <property type="molecule type" value="Genomic_DNA"/>
</dbReference>
<comment type="caution">
    <text evidence="2">The sequence shown here is derived from an EMBL/GenBank/DDBJ whole genome shotgun (WGS) entry which is preliminary data.</text>
</comment>
<feature type="transmembrane region" description="Helical" evidence="1">
    <location>
        <begin position="94"/>
        <end position="114"/>
    </location>
</feature>
<feature type="transmembrane region" description="Helical" evidence="1">
    <location>
        <begin position="207"/>
        <end position="229"/>
    </location>
</feature>
<gene>
    <name evidence="2" type="ORF">GCM10023217_03030</name>
</gene>
<protein>
    <recommendedName>
        <fullName evidence="4">ABC transporter permease</fullName>
    </recommendedName>
</protein>